<evidence type="ECO:0000313" key="6">
    <source>
        <dbReference type="Proteomes" id="UP000004814"/>
    </source>
</evidence>
<name>B1T451_9BURK</name>
<keyword evidence="1 5" id="KW-0560">Oxidoreductase</keyword>
<feature type="site" description="Important for catalytic activity" evidence="2">
    <location>
        <position position="127"/>
    </location>
</feature>
<organism evidence="5 6">
    <name type="scientific">Burkholderia ambifaria MEX-5</name>
    <dbReference type="NCBI Taxonomy" id="396597"/>
    <lineage>
        <taxon>Bacteria</taxon>
        <taxon>Pseudomonadati</taxon>
        <taxon>Pseudomonadota</taxon>
        <taxon>Betaproteobacteria</taxon>
        <taxon>Burkholderiales</taxon>
        <taxon>Burkholderiaceae</taxon>
        <taxon>Burkholderia</taxon>
        <taxon>Burkholderia cepacia complex</taxon>
    </lineage>
</organism>
<dbReference type="AlphaFoldDB" id="B1T451"/>
<dbReference type="Gene3D" id="3.40.50.720">
    <property type="entry name" value="NAD(P)-binding Rossmann-like Domain"/>
    <property type="match status" value="1"/>
</dbReference>
<feature type="domain" description="3-hydroxyacyl-CoA dehydrogenase NAD binding" evidence="4">
    <location>
        <begin position="1"/>
        <end position="170"/>
    </location>
</feature>
<dbReference type="Pfam" id="PF02737">
    <property type="entry name" value="3HCDH_N"/>
    <property type="match status" value="1"/>
</dbReference>
<dbReference type="SUPFAM" id="SSF51735">
    <property type="entry name" value="NAD(P)-binding Rossmann-fold domains"/>
    <property type="match status" value="1"/>
</dbReference>
<evidence type="ECO:0000256" key="2">
    <source>
        <dbReference type="PIRSR" id="PIRSR000105-1"/>
    </source>
</evidence>
<dbReference type="Gene3D" id="1.10.1040.10">
    <property type="entry name" value="N-(1-d-carboxylethyl)-l-norvaline Dehydrogenase, domain 2"/>
    <property type="match status" value="1"/>
</dbReference>
<dbReference type="PANTHER" id="PTHR48075">
    <property type="entry name" value="3-HYDROXYACYL-COA DEHYDROGENASE FAMILY PROTEIN"/>
    <property type="match status" value="1"/>
</dbReference>
<evidence type="ECO:0000313" key="5">
    <source>
        <dbReference type="EMBL" id="EDT41654.1"/>
    </source>
</evidence>
<dbReference type="InterPro" id="IPR008927">
    <property type="entry name" value="6-PGluconate_DH-like_C_sf"/>
</dbReference>
<dbReference type="Proteomes" id="UP000004814">
    <property type="component" value="Unassembled WGS sequence"/>
</dbReference>
<dbReference type="EC" id="1.1.1.157" evidence="5"/>
<dbReference type="EMBL" id="ABLK01000067">
    <property type="protein sequence ID" value="EDT41654.1"/>
    <property type="molecule type" value="Genomic_DNA"/>
</dbReference>
<dbReference type="InterPro" id="IPR036291">
    <property type="entry name" value="NAD(P)-bd_dom_sf"/>
</dbReference>
<comment type="caution">
    <text evidence="5">The sequence shown here is derived from an EMBL/GenBank/DDBJ whole genome shotgun (WGS) entry which is preliminary data.</text>
</comment>
<dbReference type="SUPFAM" id="SSF48179">
    <property type="entry name" value="6-phosphogluconate dehydrogenase C-terminal domain-like"/>
    <property type="match status" value="1"/>
</dbReference>
<sequence length="271" mass="29782">MGAGIAQMYANAEHTVLLIDVDEHKLEQGLQTIGTSLQRLVAREKVTAAYKRSVLDRIRTSSDYTQLRESDLVVEAATEKDSIKRQILRDVERCVDESAIIATNTSSLSITGLAAAISRQERFIGMHFFNPVPVMPLVELIRGLRTSDETYETAKRMMGQLGKVVVSVDDSPGFVVNRLLIPMINEAFAVWAEGISSPEDIDRGMKLGANHPLGPLALADLIGLDVCLSIMNALHDQFGDGKYRPSVQLRKLVAAGRLGRKTGQGVFDYRT</sequence>
<proteinExistence type="predicted"/>
<accession>B1T451</accession>
<dbReference type="GO" id="GO:0070403">
    <property type="term" value="F:NAD+ binding"/>
    <property type="evidence" value="ECO:0007669"/>
    <property type="project" value="InterPro"/>
</dbReference>
<dbReference type="InterPro" id="IPR006108">
    <property type="entry name" value="3HC_DH_C"/>
</dbReference>
<dbReference type="GO" id="GO:0008691">
    <property type="term" value="F:3-hydroxybutyryl-CoA dehydrogenase activity"/>
    <property type="evidence" value="ECO:0007669"/>
    <property type="project" value="UniProtKB-EC"/>
</dbReference>
<dbReference type="PATRIC" id="fig|396597.7.peg.5532"/>
<evidence type="ECO:0000259" key="3">
    <source>
        <dbReference type="Pfam" id="PF00725"/>
    </source>
</evidence>
<dbReference type="FunFam" id="3.40.50.720:FF:000009">
    <property type="entry name" value="Fatty oxidation complex, alpha subunit"/>
    <property type="match status" value="1"/>
</dbReference>
<dbReference type="GO" id="GO:0006635">
    <property type="term" value="P:fatty acid beta-oxidation"/>
    <property type="evidence" value="ECO:0007669"/>
    <property type="project" value="TreeGrafter"/>
</dbReference>
<evidence type="ECO:0000259" key="4">
    <source>
        <dbReference type="Pfam" id="PF02737"/>
    </source>
</evidence>
<feature type="domain" description="3-hydroxyacyl-CoA dehydrogenase C-terminal" evidence="3">
    <location>
        <begin position="173"/>
        <end position="269"/>
    </location>
</feature>
<reference evidence="5 6" key="1">
    <citation type="submission" date="2008-03" db="EMBL/GenBank/DDBJ databases">
        <title>Sequencing of the draft genome and assembly of Burkholderia ambifaria MEX-5.</title>
        <authorList>
            <consortium name="US DOE Joint Genome Institute (JGI-PGF)"/>
            <person name="Copeland A."/>
            <person name="Lucas S."/>
            <person name="Lapidus A."/>
            <person name="Glavina del Rio T."/>
            <person name="Dalin E."/>
            <person name="Tice H."/>
            <person name="Bruce D."/>
            <person name="Goodwin L."/>
            <person name="Pitluck S."/>
            <person name="Larimer F."/>
            <person name="Land M.L."/>
            <person name="Hauser L."/>
            <person name="Tiedje J."/>
            <person name="Richardson P."/>
        </authorList>
    </citation>
    <scope>NUCLEOTIDE SEQUENCE [LARGE SCALE GENOMIC DNA]</scope>
    <source>
        <strain evidence="5 6">MEX-5</strain>
    </source>
</reference>
<dbReference type="InterPro" id="IPR006176">
    <property type="entry name" value="3-OHacyl-CoA_DH_NAD-bd"/>
</dbReference>
<protein>
    <submittedName>
        <fullName evidence="5">3-hydroxybutyryl-CoA dehydrogenase</fullName>
        <ecNumber evidence="5">1.1.1.157</ecNumber>
    </submittedName>
</protein>
<dbReference type="InterPro" id="IPR013328">
    <property type="entry name" value="6PGD_dom2"/>
</dbReference>
<dbReference type="PIRSF" id="PIRSF000105">
    <property type="entry name" value="HCDH"/>
    <property type="match status" value="1"/>
</dbReference>
<dbReference type="PANTHER" id="PTHR48075:SF5">
    <property type="entry name" value="3-HYDROXYBUTYRYL-COA DEHYDROGENASE"/>
    <property type="match status" value="1"/>
</dbReference>
<gene>
    <name evidence="5" type="ORF">BamMEX5DRAFT_2567</name>
</gene>
<evidence type="ECO:0000256" key="1">
    <source>
        <dbReference type="ARBA" id="ARBA00023002"/>
    </source>
</evidence>
<dbReference type="InterPro" id="IPR022694">
    <property type="entry name" value="3-OHacyl-CoA_DH"/>
</dbReference>
<dbReference type="Pfam" id="PF00725">
    <property type="entry name" value="3HCDH"/>
    <property type="match status" value="1"/>
</dbReference>